<evidence type="ECO:0000256" key="1">
    <source>
        <dbReference type="PROSITE-ProRule" id="PRU00042"/>
    </source>
</evidence>
<feature type="region of interest" description="Disordered" evidence="2">
    <location>
        <begin position="68"/>
        <end position="88"/>
    </location>
</feature>
<evidence type="ECO:0000313" key="4">
    <source>
        <dbReference type="EMBL" id="KAI2653666.1"/>
    </source>
</evidence>
<dbReference type="CDD" id="cd22343">
    <property type="entry name" value="PDDEXK_lambda_exonuclease-like"/>
    <property type="match status" value="1"/>
</dbReference>
<dbReference type="InterPro" id="IPR019080">
    <property type="entry name" value="YqaJ_viral_recombinase"/>
</dbReference>
<dbReference type="InterPro" id="IPR051703">
    <property type="entry name" value="NF-kappa-B_Signaling_Reg"/>
</dbReference>
<dbReference type="Gene3D" id="3.90.320.10">
    <property type="match status" value="1"/>
</dbReference>
<dbReference type="InterPro" id="IPR011604">
    <property type="entry name" value="PDDEXK-like_dom_sf"/>
</dbReference>
<organism evidence="4 5">
    <name type="scientific">Labeo rohita</name>
    <name type="common">Indian major carp</name>
    <name type="synonym">Cyprinus rohita</name>
    <dbReference type="NCBI Taxonomy" id="84645"/>
    <lineage>
        <taxon>Eukaryota</taxon>
        <taxon>Metazoa</taxon>
        <taxon>Chordata</taxon>
        <taxon>Craniata</taxon>
        <taxon>Vertebrata</taxon>
        <taxon>Euteleostomi</taxon>
        <taxon>Actinopterygii</taxon>
        <taxon>Neopterygii</taxon>
        <taxon>Teleostei</taxon>
        <taxon>Ostariophysi</taxon>
        <taxon>Cypriniformes</taxon>
        <taxon>Cyprinidae</taxon>
        <taxon>Labeoninae</taxon>
        <taxon>Labeonini</taxon>
        <taxon>Labeo</taxon>
    </lineage>
</organism>
<dbReference type="InterPro" id="IPR013087">
    <property type="entry name" value="Znf_C2H2_type"/>
</dbReference>
<dbReference type="EMBL" id="JACTAM010000018">
    <property type="protein sequence ID" value="KAI2653666.1"/>
    <property type="molecule type" value="Genomic_DNA"/>
</dbReference>
<dbReference type="PROSITE" id="PS50157">
    <property type="entry name" value="ZINC_FINGER_C2H2_2"/>
    <property type="match status" value="1"/>
</dbReference>
<dbReference type="PANTHER" id="PTHR46609">
    <property type="entry name" value="EXONUCLEASE, PHAGE-TYPE/RECB, C-TERMINAL DOMAIN-CONTAINING PROTEIN"/>
    <property type="match status" value="1"/>
</dbReference>
<evidence type="ECO:0000256" key="2">
    <source>
        <dbReference type="SAM" id="MobiDB-lite"/>
    </source>
</evidence>
<dbReference type="Pfam" id="PF09588">
    <property type="entry name" value="YqaJ"/>
    <property type="match status" value="1"/>
</dbReference>
<keyword evidence="1" id="KW-0862">Zinc</keyword>
<evidence type="ECO:0000313" key="5">
    <source>
        <dbReference type="Proteomes" id="UP000830375"/>
    </source>
</evidence>
<comment type="caution">
    <text evidence="4">The sequence shown here is derived from an EMBL/GenBank/DDBJ whole genome shotgun (WGS) entry which is preliminary data.</text>
</comment>
<keyword evidence="1" id="KW-0863">Zinc-finger</keyword>
<sequence length="485" mass="54330">MSCTDEQRHWNSGTHQNLAPKRLAEISFKHHKLTDDLPGTSAAVSQSLPPTPSFISHSELKKTLSDVPVGSPLQVRPTPQRGEGHITNATSYGDRRVATGVGGGYHWEHSITDLHVGGLGVTLCLAGHVVRMSDLRLPKQVFYGQLQSSTCSQGGQFKCYKDGLKLSLKLCNMDPNDLEEMVKDKTSWRAQCHAAIHSIELKWITAAIDKRRRQKLNPPNLTTSSQFMCTTCGRLRATRISLYSHRRTHQQQLPRGSLLHKCMSAEPVNLPAGTTQMQPHDDHGPDLQCHKCMSFYHTYVELMRVSKLNSLENVTKTQSASHVWRDARKLFHGNSSTRYGQENEELARAWIESTGYAVKKREMVVSHKEPWLSASPDGILNSSELLKIKCPLLSKNSTHLAELYSSTLSDLKIVDGIPQLQPKGSRGYYLQVQLGMFCTGLEKCKSLVWALAEQLVIDMLIDFQYCTEVISKLKSSILPICFQEL</sequence>
<accession>A0ABQ8LUN0</accession>
<dbReference type="InterPro" id="IPR011335">
    <property type="entry name" value="Restrct_endonuc-II-like"/>
</dbReference>
<name>A0ABQ8LUN0_LABRO</name>
<gene>
    <name evidence="4" type="ORF">H4Q32_013986</name>
</gene>
<feature type="domain" description="C2H2-type" evidence="3">
    <location>
        <begin position="227"/>
        <end position="254"/>
    </location>
</feature>
<dbReference type="Proteomes" id="UP000830375">
    <property type="component" value="Unassembled WGS sequence"/>
</dbReference>
<reference evidence="4 5" key="1">
    <citation type="submission" date="2022-01" db="EMBL/GenBank/DDBJ databases">
        <title>A high-quality chromosome-level genome assembly of rohu carp, Labeo rohita.</title>
        <authorList>
            <person name="Arick M.A. II"/>
            <person name="Hsu C.-Y."/>
            <person name="Magbanua Z."/>
            <person name="Pechanova O."/>
            <person name="Grover C."/>
            <person name="Miller E."/>
            <person name="Thrash A."/>
            <person name="Ezzel L."/>
            <person name="Alam S."/>
            <person name="Benzie J."/>
            <person name="Hamilton M."/>
            <person name="Karsi A."/>
            <person name="Lawrence M.L."/>
            <person name="Peterson D.G."/>
        </authorList>
    </citation>
    <scope>NUCLEOTIDE SEQUENCE [LARGE SCALE GENOMIC DNA]</scope>
    <source>
        <strain evidence="5">BAU-BD-2019</strain>
        <tissue evidence="4">Blood</tissue>
    </source>
</reference>
<dbReference type="SUPFAM" id="SSF52980">
    <property type="entry name" value="Restriction endonuclease-like"/>
    <property type="match status" value="1"/>
</dbReference>
<keyword evidence="5" id="KW-1185">Reference proteome</keyword>
<protein>
    <recommendedName>
        <fullName evidence="3">C2H2-type domain-containing protein</fullName>
    </recommendedName>
</protein>
<keyword evidence="1" id="KW-0479">Metal-binding</keyword>
<proteinExistence type="predicted"/>
<evidence type="ECO:0000259" key="3">
    <source>
        <dbReference type="PROSITE" id="PS50157"/>
    </source>
</evidence>
<dbReference type="PANTHER" id="PTHR46609:SF8">
    <property type="entry name" value="YQAJ VIRAL RECOMBINASE DOMAIN-CONTAINING PROTEIN"/>
    <property type="match status" value="1"/>
</dbReference>